<dbReference type="PANTHER" id="PTHR42776">
    <property type="entry name" value="SERINE PEPTIDASE S9 FAMILY MEMBER"/>
    <property type="match status" value="1"/>
</dbReference>
<organism evidence="4 5">
    <name type="scientific">Pseudoduganella ginsengisoli</name>
    <dbReference type="NCBI Taxonomy" id="1462440"/>
    <lineage>
        <taxon>Bacteria</taxon>
        <taxon>Pseudomonadati</taxon>
        <taxon>Pseudomonadota</taxon>
        <taxon>Betaproteobacteria</taxon>
        <taxon>Burkholderiales</taxon>
        <taxon>Oxalobacteraceae</taxon>
        <taxon>Telluria group</taxon>
        <taxon>Pseudoduganella</taxon>
    </lineage>
</organism>
<dbReference type="EMBL" id="WNLA01000010">
    <property type="protein sequence ID" value="MTW03594.1"/>
    <property type="molecule type" value="Genomic_DNA"/>
</dbReference>
<dbReference type="PANTHER" id="PTHR42776:SF27">
    <property type="entry name" value="DIPEPTIDYL PEPTIDASE FAMILY MEMBER 6"/>
    <property type="match status" value="1"/>
</dbReference>
<dbReference type="OrthoDB" id="5504996at2"/>
<keyword evidence="1" id="KW-0378">Hydrolase</keyword>
<keyword evidence="5" id="KW-1185">Reference proteome</keyword>
<dbReference type="Gene3D" id="3.40.50.1820">
    <property type="entry name" value="alpha/beta hydrolase"/>
    <property type="match status" value="1"/>
</dbReference>
<dbReference type="Proteomes" id="UP000484015">
    <property type="component" value="Unassembled WGS sequence"/>
</dbReference>
<feature type="chain" id="PRO_5026764734" evidence="2">
    <location>
        <begin position="26"/>
        <end position="312"/>
    </location>
</feature>
<dbReference type="InterPro" id="IPR001375">
    <property type="entry name" value="Peptidase_S9_cat"/>
</dbReference>
<dbReference type="AlphaFoldDB" id="A0A6L6Q2F5"/>
<comment type="caution">
    <text evidence="4">The sequence shown here is derived from an EMBL/GenBank/DDBJ whole genome shotgun (WGS) entry which is preliminary data.</text>
</comment>
<evidence type="ECO:0000313" key="4">
    <source>
        <dbReference type="EMBL" id="MTW03594.1"/>
    </source>
</evidence>
<sequence>MPAFFSRYRRHLALVLTLLPGIAAAQLFSSAPSVVRQRPCFDEPAAFKSEKLQRLEERLACYAFTYQVDGFNVPGYAVIPKSTAQKKLPVLIYNRGGNSSLGQITLENVARIHMDWADQGFIIVASQYRGTKLPGVQTEGRDEYGGSDVADVMALLPIIDGIPEADANRIGMFGISRGSIMTYRMVARTRRIKAIAIWGGISDMVTELPRRPEMERAMVNYIPGFAANRDRLLKDRSVIYWMDKLDPALPILLLHGDADKNVAVENASVMAEKLKERNQPHKLVIYPGGDHGLTKYRSQAREEILGWFKQYL</sequence>
<feature type="signal peptide" evidence="2">
    <location>
        <begin position="1"/>
        <end position="25"/>
    </location>
</feature>
<evidence type="ECO:0000259" key="3">
    <source>
        <dbReference type="Pfam" id="PF00326"/>
    </source>
</evidence>
<evidence type="ECO:0000256" key="2">
    <source>
        <dbReference type="SAM" id="SignalP"/>
    </source>
</evidence>
<keyword evidence="2" id="KW-0732">Signal</keyword>
<dbReference type="RefSeq" id="WP_155439968.1">
    <property type="nucleotide sequence ID" value="NZ_WNLA01000010.1"/>
</dbReference>
<dbReference type="SUPFAM" id="SSF53474">
    <property type="entry name" value="alpha/beta-Hydrolases"/>
    <property type="match status" value="1"/>
</dbReference>
<protein>
    <submittedName>
        <fullName evidence="4">Prolyl oligopeptidase family serine peptidase</fullName>
    </submittedName>
</protein>
<accession>A0A6L6Q2F5</accession>
<evidence type="ECO:0000256" key="1">
    <source>
        <dbReference type="ARBA" id="ARBA00022801"/>
    </source>
</evidence>
<dbReference type="GO" id="GO:0004252">
    <property type="term" value="F:serine-type endopeptidase activity"/>
    <property type="evidence" value="ECO:0007669"/>
    <property type="project" value="TreeGrafter"/>
</dbReference>
<gene>
    <name evidence="4" type="ORF">GM668_16050</name>
</gene>
<proteinExistence type="predicted"/>
<dbReference type="Pfam" id="PF00326">
    <property type="entry name" value="Peptidase_S9"/>
    <property type="match status" value="1"/>
</dbReference>
<evidence type="ECO:0000313" key="5">
    <source>
        <dbReference type="Proteomes" id="UP000484015"/>
    </source>
</evidence>
<dbReference type="InterPro" id="IPR029058">
    <property type="entry name" value="AB_hydrolase_fold"/>
</dbReference>
<dbReference type="GO" id="GO:0006508">
    <property type="term" value="P:proteolysis"/>
    <property type="evidence" value="ECO:0007669"/>
    <property type="project" value="InterPro"/>
</dbReference>
<name>A0A6L6Q2F5_9BURK</name>
<reference evidence="4 5" key="1">
    <citation type="submission" date="2019-11" db="EMBL/GenBank/DDBJ databases">
        <title>Type strains purchased from KCTC, JCM and DSMZ.</title>
        <authorList>
            <person name="Lu H."/>
        </authorList>
    </citation>
    <scope>NUCLEOTIDE SEQUENCE [LARGE SCALE GENOMIC DNA]</scope>
    <source>
        <strain evidence="4 5">KCTC 42409</strain>
    </source>
</reference>
<feature type="domain" description="Peptidase S9 prolyl oligopeptidase catalytic" evidence="3">
    <location>
        <begin position="116"/>
        <end position="312"/>
    </location>
</feature>